<feature type="domain" description="HTH araC/xylS-type" evidence="4">
    <location>
        <begin position="191"/>
        <end position="289"/>
    </location>
</feature>
<evidence type="ECO:0000259" key="4">
    <source>
        <dbReference type="PROSITE" id="PS01124"/>
    </source>
</evidence>
<dbReference type="Pfam" id="PF12833">
    <property type="entry name" value="HTH_18"/>
    <property type="match status" value="1"/>
</dbReference>
<dbReference type="Proteomes" id="UP000283928">
    <property type="component" value="Unassembled WGS sequence"/>
</dbReference>
<evidence type="ECO:0000313" key="13">
    <source>
        <dbReference type="Proteomes" id="UP000283928"/>
    </source>
</evidence>
<dbReference type="InterPro" id="IPR014710">
    <property type="entry name" value="RmlC-like_jellyroll"/>
</dbReference>
<proteinExistence type="predicted"/>
<dbReference type="InterPro" id="IPR009057">
    <property type="entry name" value="Homeodomain-like_sf"/>
</dbReference>
<evidence type="ECO:0000313" key="14">
    <source>
        <dbReference type="Proteomes" id="UP000284267"/>
    </source>
</evidence>
<dbReference type="Gene3D" id="2.60.120.10">
    <property type="entry name" value="Jelly Rolls"/>
    <property type="match status" value="1"/>
</dbReference>
<dbReference type="Pfam" id="PF02311">
    <property type="entry name" value="AraC_binding"/>
    <property type="match status" value="1"/>
</dbReference>
<dbReference type="Proteomes" id="UP000283585">
    <property type="component" value="Unassembled WGS sequence"/>
</dbReference>
<dbReference type="GO" id="GO:0043565">
    <property type="term" value="F:sequence-specific DNA binding"/>
    <property type="evidence" value="ECO:0007669"/>
    <property type="project" value="InterPro"/>
</dbReference>
<evidence type="ECO:0000313" key="10">
    <source>
        <dbReference type="Proteomes" id="UP000095409"/>
    </source>
</evidence>
<dbReference type="PANTHER" id="PTHR43280:SF2">
    <property type="entry name" value="HTH-TYPE TRANSCRIPTIONAL REGULATOR EXSA"/>
    <property type="match status" value="1"/>
</dbReference>
<evidence type="ECO:0000256" key="2">
    <source>
        <dbReference type="ARBA" id="ARBA00023125"/>
    </source>
</evidence>
<reference evidence="5 10" key="1">
    <citation type="submission" date="2015-09" db="EMBL/GenBank/DDBJ databases">
        <authorList>
            <consortium name="Pathogen Informatics"/>
        </authorList>
    </citation>
    <scope>NUCLEOTIDE SEQUENCE [LARGE SCALE GENOMIC DNA]</scope>
    <source>
        <strain evidence="5 10">2789STDY5608837</strain>
    </source>
</reference>
<dbReference type="SMART" id="SM00342">
    <property type="entry name" value="HTH_ARAC"/>
    <property type="match status" value="1"/>
</dbReference>
<dbReference type="GO" id="GO:0003700">
    <property type="term" value="F:DNA-binding transcription factor activity"/>
    <property type="evidence" value="ECO:0007669"/>
    <property type="project" value="InterPro"/>
</dbReference>
<evidence type="ECO:0000313" key="7">
    <source>
        <dbReference type="EMBL" id="RGQ02435.1"/>
    </source>
</evidence>
<keyword evidence="1" id="KW-0805">Transcription regulation</keyword>
<evidence type="ECO:0000313" key="8">
    <source>
        <dbReference type="EMBL" id="RHE76954.1"/>
    </source>
</evidence>
<evidence type="ECO:0000313" key="12">
    <source>
        <dbReference type="Proteomes" id="UP000283585"/>
    </source>
</evidence>
<dbReference type="PANTHER" id="PTHR43280">
    <property type="entry name" value="ARAC-FAMILY TRANSCRIPTIONAL REGULATOR"/>
    <property type="match status" value="1"/>
</dbReference>
<dbReference type="Gene3D" id="1.10.10.60">
    <property type="entry name" value="Homeodomain-like"/>
    <property type="match status" value="1"/>
</dbReference>
<dbReference type="Proteomes" id="UP000261105">
    <property type="component" value="Unassembled WGS sequence"/>
</dbReference>
<dbReference type="EMBL" id="QRSS01000030">
    <property type="protein sequence ID" value="RGQ02435.1"/>
    <property type="molecule type" value="Genomic_DNA"/>
</dbReference>
<name>A0A174H160_9FIRM</name>
<dbReference type="SUPFAM" id="SSF46689">
    <property type="entry name" value="Homeodomain-like"/>
    <property type="match status" value="1"/>
</dbReference>
<dbReference type="EMBL" id="QROE01000006">
    <property type="protein sequence ID" value="RHK93910.1"/>
    <property type="molecule type" value="Genomic_DNA"/>
</dbReference>
<keyword evidence="2" id="KW-0238">DNA-binding</keyword>
<dbReference type="InterPro" id="IPR003313">
    <property type="entry name" value="AraC-bd"/>
</dbReference>
<dbReference type="RefSeq" id="WP_055066540.1">
    <property type="nucleotide sequence ID" value="NZ_CABJDZ010000006.1"/>
</dbReference>
<dbReference type="InterPro" id="IPR037923">
    <property type="entry name" value="HTH-like"/>
</dbReference>
<dbReference type="EMBL" id="CYZD01000018">
    <property type="protein sequence ID" value="CUO66988.1"/>
    <property type="molecule type" value="Genomic_DNA"/>
</dbReference>
<dbReference type="EMBL" id="QSUZ01000003">
    <property type="protein sequence ID" value="RGN89392.1"/>
    <property type="molecule type" value="Genomic_DNA"/>
</dbReference>
<evidence type="ECO:0000313" key="9">
    <source>
        <dbReference type="EMBL" id="RHK93910.1"/>
    </source>
</evidence>
<protein>
    <submittedName>
        <fullName evidence="6">AraC family transcriptional regulator</fullName>
    </submittedName>
    <submittedName>
        <fullName evidence="5">Bacillibactin transport regulator</fullName>
    </submittedName>
</protein>
<sequence length="301" mass="35148">MAYQSIQLDQELFVSDIYTIHYYEYRNDFHFDGERHDFWEFQCVDKGIAEVITDNGTYTLTRSQVIFHRPNEFHTLKANGRTAPNIIVISFACNSPCMKFFENKILEFSDTERSILGRIIAEARNCFASPLDNPYLEKMVKKSTVPFGSQKLLTLYLEELLIHMIRRYTIAHYSASAGIYDSCQTSSETCRNIIHYLGEHVRQSLTIEDISKDNMIGRSQLQKLFREEYQCGVIEFFSRMKIDFAKQLIRENDMNFTQISDFLGYSSIHYFSRQFKKLSGMTPTEYATSIKALSERPQSQS</sequence>
<dbReference type="PRINTS" id="PR00032">
    <property type="entry name" value="HTHARAC"/>
</dbReference>
<dbReference type="AlphaFoldDB" id="A0A174H160"/>
<dbReference type="EMBL" id="QSKO01000004">
    <property type="protein sequence ID" value="RHE76954.1"/>
    <property type="molecule type" value="Genomic_DNA"/>
</dbReference>
<evidence type="ECO:0000313" key="11">
    <source>
        <dbReference type="Proteomes" id="UP000261105"/>
    </source>
</evidence>
<evidence type="ECO:0000256" key="3">
    <source>
        <dbReference type="ARBA" id="ARBA00023163"/>
    </source>
</evidence>
<keyword evidence="3" id="KW-0804">Transcription</keyword>
<dbReference type="InterPro" id="IPR018060">
    <property type="entry name" value="HTH_AraC"/>
</dbReference>
<accession>A0A174H160</accession>
<dbReference type="Proteomes" id="UP000284267">
    <property type="component" value="Unassembled WGS sequence"/>
</dbReference>
<reference evidence="11 12" key="2">
    <citation type="submission" date="2018-08" db="EMBL/GenBank/DDBJ databases">
        <title>A genome reference for cultivated species of the human gut microbiota.</title>
        <authorList>
            <person name="Zou Y."/>
            <person name="Xue W."/>
            <person name="Luo G."/>
        </authorList>
    </citation>
    <scope>NUCLEOTIDE SEQUENCE [LARGE SCALE GENOMIC DNA]</scope>
    <source>
        <strain evidence="7 12">AF29-2BH</strain>
        <strain evidence="9 14">AF39-4</strain>
        <strain evidence="8 13">AM27-32LB</strain>
        <strain evidence="6 11">OM03-6</strain>
    </source>
</reference>
<evidence type="ECO:0000313" key="6">
    <source>
        <dbReference type="EMBL" id="RGN89392.1"/>
    </source>
</evidence>
<dbReference type="PROSITE" id="PS01124">
    <property type="entry name" value="HTH_ARAC_FAMILY_2"/>
    <property type="match status" value="1"/>
</dbReference>
<gene>
    <name evidence="5" type="primary">btr_1</name>
    <name evidence="9" type="ORF">DW040_13770</name>
    <name evidence="8" type="ORF">DW723_04990</name>
    <name evidence="7" type="ORF">DWZ12_15500</name>
    <name evidence="6" type="ORF">DXB38_03070</name>
    <name evidence="5" type="ORF">ERS852394_02720</name>
</gene>
<dbReference type="SUPFAM" id="SSF51215">
    <property type="entry name" value="Regulatory protein AraC"/>
    <property type="match status" value="1"/>
</dbReference>
<dbReference type="Proteomes" id="UP000095409">
    <property type="component" value="Unassembled WGS sequence"/>
</dbReference>
<evidence type="ECO:0000313" key="5">
    <source>
        <dbReference type="EMBL" id="CUO66988.1"/>
    </source>
</evidence>
<evidence type="ECO:0000256" key="1">
    <source>
        <dbReference type="ARBA" id="ARBA00023015"/>
    </source>
</evidence>
<organism evidence="5 10">
    <name type="scientific">Blautia obeum</name>
    <dbReference type="NCBI Taxonomy" id="40520"/>
    <lineage>
        <taxon>Bacteria</taxon>
        <taxon>Bacillati</taxon>
        <taxon>Bacillota</taxon>
        <taxon>Clostridia</taxon>
        <taxon>Lachnospirales</taxon>
        <taxon>Lachnospiraceae</taxon>
        <taxon>Blautia</taxon>
    </lineage>
</organism>
<dbReference type="InterPro" id="IPR020449">
    <property type="entry name" value="Tscrpt_reg_AraC-type_HTH"/>
</dbReference>